<comment type="caution">
    <text evidence="1">The sequence shown here is derived from an EMBL/GenBank/DDBJ whole genome shotgun (WGS) entry which is preliminary data.</text>
</comment>
<dbReference type="AlphaFoldDB" id="A0ABC8KQ81"/>
<evidence type="ECO:0000313" key="2">
    <source>
        <dbReference type="Proteomes" id="UP001642260"/>
    </source>
</evidence>
<organism evidence="1 2">
    <name type="scientific">Eruca vesicaria subsp. sativa</name>
    <name type="common">Garden rocket</name>
    <name type="synonym">Eruca sativa</name>
    <dbReference type="NCBI Taxonomy" id="29727"/>
    <lineage>
        <taxon>Eukaryota</taxon>
        <taxon>Viridiplantae</taxon>
        <taxon>Streptophyta</taxon>
        <taxon>Embryophyta</taxon>
        <taxon>Tracheophyta</taxon>
        <taxon>Spermatophyta</taxon>
        <taxon>Magnoliopsida</taxon>
        <taxon>eudicotyledons</taxon>
        <taxon>Gunneridae</taxon>
        <taxon>Pentapetalae</taxon>
        <taxon>rosids</taxon>
        <taxon>malvids</taxon>
        <taxon>Brassicales</taxon>
        <taxon>Brassicaceae</taxon>
        <taxon>Brassiceae</taxon>
        <taxon>Eruca</taxon>
    </lineage>
</organism>
<dbReference type="Proteomes" id="UP001642260">
    <property type="component" value="Unassembled WGS sequence"/>
</dbReference>
<dbReference type="EMBL" id="CAKOAT010267377">
    <property type="protein sequence ID" value="CAH8359590.1"/>
    <property type="molecule type" value="Genomic_DNA"/>
</dbReference>
<proteinExistence type="predicted"/>
<gene>
    <name evidence="1" type="ORF">ERUC_LOCUS25346</name>
</gene>
<reference evidence="1 2" key="1">
    <citation type="submission" date="2022-03" db="EMBL/GenBank/DDBJ databases">
        <authorList>
            <person name="Macdonald S."/>
            <person name="Ahmed S."/>
            <person name="Newling K."/>
        </authorList>
    </citation>
    <scope>NUCLEOTIDE SEQUENCE [LARGE SCALE GENOMIC DNA]</scope>
</reference>
<accession>A0ABC8KQ81</accession>
<protein>
    <submittedName>
        <fullName evidence="1">Uncharacterized protein</fullName>
    </submittedName>
</protein>
<sequence>MNCFKVEMFSILSSSNPKLTLKLLKGLFDFKLAFQASLYMIWKERNSRLHTQVSRSASSLVAAIQRTIREKLDTLSREQRNWPSTVTFLSTWLVRFSN</sequence>
<keyword evidence="2" id="KW-1185">Reference proteome</keyword>
<evidence type="ECO:0000313" key="1">
    <source>
        <dbReference type="EMBL" id="CAH8359590.1"/>
    </source>
</evidence>
<name>A0ABC8KQ81_ERUVS</name>